<evidence type="ECO:0000256" key="1">
    <source>
        <dbReference type="SAM" id="MobiDB-lite"/>
    </source>
</evidence>
<dbReference type="Pfam" id="PF07963">
    <property type="entry name" value="N_methyl"/>
    <property type="match status" value="1"/>
</dbReference>
<dbReference type="Proteomes" id="UP000216101">
    <property type="component" value="Unassembled WGS sequence"/>
</dbReference>
<dbReference type="InterPro" id="IPR013362">
    <property type="entry name" value="Pilus_4_PilV"/>
</dbReference>
<dbReference type="NCBIfam" id="TIGR02523">
    <property type="entry name" value="type_IV_pilV"/>
    <property type="match status" value="1"/>
</dbReference>
<evidence type="ECO:0000313" key="3">
    <source>
        <dbReference type="EMBL" id="OZY83622.1"/>
    </source>
</evidence>
<accession>A0A266Q182</accession>
<keyword evidence="2" id="KW-1133">Transmembrane helix</keyword>
<feature type="transmembrane region" description="Helical" evidence="2">
    <location>
        <begin position="12"/>
        <end position="32"/>
    </location>
</feature>
<organism evidence="3 4">
    <name type="scientific">Cellvibrio mixtus</name>
    <dbReference type="NCBI Taxonomy" id="39650"/>
    <lineage>
        <taxon>Bacteria</taxon>
        <taxon>Pseudomonadati</taxon>
        <taxon>Pseudomonadota</taxon>
        <taxon>Gammaproteobacteria</taxon>
        <taxon>Cellvibrionales</taxon>
        <taxon>Cellvibrionaceae</taxon>
        <taxon>Cellvibrio</taxon>
    </lineage>
</organism>
<keyword evidence="2" id="KW-0812">Transmembrane</keyword>
<reference evidence="4" key="1">
    <citation type="submission" date="2017-05" db="EMBL/GenBank/DDBJ databases">
        <authorList>
            <person name="Barney B.M."/>
        </authorList>
    </citation>
    <scope>NUCLEOTIDE SEQUENCE [LARGE SCALE GENOMIC DNA]</scope>
    <source>
        <strain evidence="4">PSBB022</strain>
    </source>
</reference>
<feature type="region of interest" description="Disordered" evidence="1">
    <location>
        <begin position="136"/>
        <end position="156"/>
    </location>
</feature>
<comment type="caution">
    <text evidence="3">The sequence shown here is derived from an EMBL/GenBank/DDBJ whole genome shotgun (WGS) entry which is preliminary data.</text>
</comment>
<dbReference type="RefSeq" id="WP_094986266.1">
    <property type="nucleotide sequence ID" value="NZ_NHNI01000004.1"/>
</dbReference>
<dbReference type="InterPro" id="IPR012902">
    <property type="entry name" value="N_methyl_site"/>
</dbReference>
<dbReference type="NCBIfam" id="TIGR02532">
    <property type="entry name" value="IV_pilin_GFxxxE"/>
    <property type="match status" value="1"/>
</dbReference>
<dbReference type="EMBL" id="NHNI01000004">
    <property type="protein sequence ID" value="OZY83622.1"/>
    <property type="molecule type" value="Genomic_DNA"/>
</dbReference>
<protein>
    <submittedName>
        <fullName evidence="3">Type IV pilus modification protein PilV</fullName>
    </submittedName>
</protein>
<keyword evidence="2" id="KW-0472">Membrane</keyword>
<sequence>MQTYYKQRGVGLLEVLIAVLILSVSLLAIASLQTRSLQYNQSAYVRSQINILAYDIFDRIRANRTNIDNYALDAGDEAPAGTDRASVDTREWLESIQRVWPNATASLECTLIAGTNVHKCTASVSWDERTYILRDDEPSEDEDADMRPTFTYTTSI</sequence>
<gene>
    <name evidence="3" type="ORF">CBP51_19655</name>
</gene>
<evidence type="ECO:0000256" key="2">
    <source>
        <dbReference type="SAM" id="Phobius"/>
    </source>
</evidence>
<proteinExistence type="predicted"/>
<keyword evidence="4" id="KW-1185">Reference proteome</keyword>
<name>A0A266Q182_9GAMM</name>
<dbReference type="AlphaFoldDB" id="A0A266Q182"/>
<evidence type="ECO:0000313" key="4">
    <source>
        <dbReference type="Proteomes" id="UP000216101"/>
    </source>
</evidence>